<evidence type="ECO:0000256" key="1">
    <source>
        <dbReference type="ARBA" id="ARBA00001947"/>
    </source>
</evidence>
<dbReference type="Gene3D" id="1.10.390.10">
    <property type="entry name" value="Neutral Protease Domain 2"/>
    <property type="match status" value="1"/>
</dbReference>
<dbReference type="Pfam" id="PF17963">
    <property type="entry name" value="Big_9"/>
    <property type="match status" value="1"/>
</dbReference>
<keyword evidence="11" id="KW-0812">Transmembrane</keyword>
<dbReference type="CDD" id="cd09597">
    <property type="entry name" value="M4_TLP"/>
    <property type="match status" value="1"/>
</dbReference>
<feature type="region of interest" description="Disordered" evidence="10">
    <location>
        <begin position="1142"/>
        <end position="1196"/>
    </location>
</feature>
<organism evidence="13 14">
    <name type="scientific">Cohnella silvisoli</name>
    <dbReference type="NCBI Taxonomy" id="2873699"/>
    <lineage>
        <taxon>Bacteria</taxon>
        <taxon>Bacillati</taxon>
        <taxon>Bacillota</taxon>
        <taxon>Bacilli</taxon>
        <taxon>Bacillales</taxon>
        <taxon>Paenibacillaceae</taxon>
        <taxon>Cohnella</taxon>
    </lineage>
</organism>
<dbReference type="InterPro" id="IPR011096">
    <property type="entry name" value="FTP_domain"/>
</dbReference>
<dbReference type="RefSeq" id="WP_232190197.1">
    <property type="nucleotide sequence ID" value="NZ_JAIOAP010000029.1"/>
</dbReference>
<name>A0ABV1L240_9BACL</name>
<feature type="region of interest" description="Disordered" evidence="10">
    <location>
        <begin position="1208"/>
        <end position="1230"/>
    </location>
</feature>
<dbReference type="InterPro" id="IPR027268">
    <property type="entry name" value="Peptidase_M4/M1_CTD_sf"/>
</dbReference>
<dbReference type="Pfam" id="PF07504">
    <property type="entry name" value="FTP"/>
    <property type="match status" value="1"/>
</dbReference>
<comment type="caution">
    <text evidence="13">The sequence shown here is derived from an EMBL/GenBank/DDBJ whole genome shotgun (WGS) entry which is preliminary data.</text>
</comment>
<reference evidence="13 14" key="1">
    <citation type="journal article" date="2023" name="Genome Announc.">
        <title>Pan-Genome Analyses of the Genus Cohnella and Proposal of the Novel Species Cohnella silvisoli sp. nov., Isolated from Forest Soil.</title>
        <authorList>
            <person name="Wang C."/>
            <person name="Mao L."/>
            <person name="Bao G."/>
            <person name="Zhu H."/>
        </authorList>
    </citation>
    <scope>NUCLEOTIDE SEQUENCE [LARGE SCALE GENOMIC DNA]</scope>
    <source>
        <strain evidence="13 14">NL03-T5-1</strain>
    </source>
</reference>
<dbReference type="InterPro" id="IPR036116">
    <property type="entry name" value="FN3_sf"/>
</dbReference>
<keyword evidence="14" id="KW-1185">Reference proteome</keyword>
<evidence type="ECO:0000256" key="9">
    <source>
        <dbReference type="ARBA" id="ARBA00023145"/>
    </source>
</evidence>
<comment type="similarity">
    <text evidence="2">Belongs to the peptidase M4 family.</text>
</comment>
<dbReference type="InterPro" id="IPR023612">
    <property type="entry name" value="Peptidase_M4"/>
</dbReference>
<keyword evidence="8" id="KW-0482">Metalloprotease</keyword>
<dbReference type="Gene3D" id="2.60.40.2340">
    <property type="match status" value="1"/>
</dbReference>
<dbReference type="SUPFAM" id="SSF49313">
    <property type="entry name" value="Cadherin-like"/>
    <property type="match status" value="1"/>
</dbReference>
<evidence type="ECO:0000256" key="3">
    <source>
        <dbReference type="ARBA" id="ARBA00022670"/>
    </source>
</evidence>
<dbReference type="Pfam" id="PF01447">
    <property type="entry name" value="Peptidase_M4"/>
    <property type="match status" value="1"/>
</dbReference>
<dbReference type="Pfam" id="PF00395">
    <property type="entry name" value="SLH"/>
    <property type="match status" value="3"/>
</dbReference>
<keyword evidence="7" id="KW-0862">Zinc</keyword>
<dbReference type="SUPFAM" id="SSF55486">
    <property type="entry name" value="Metalloproteases ('zincins'), catalytic domain"/>
    <property type="match status" value="1"/>
</dbReference>
<evidence type="ECO:0000256" key="7">
    <source>
        <dbReference type="ARBA" id="ARBA00022833"/>
    </source>
</evidence>
<dbReference type="PANTHER" id="PTHR33794:SF1">
    <property type="entry name" value="BACILLOLYSIN"/>
    <property type="match status" value="1"/>
</dbReference>
<keyword evidence="11" id="KW-0472">Membrane</keyword>
<feature type="domain" description="SLH" evidence="12">
    <location>
        <begin position="1497"/>
        <end position="1556"/>
    </location>
</feature>
<keyword evidence="5" id="KW-0732">Signal</keyword>
<dbReference type="Pfam" id="PF03413">
    <property type="entry name" value="PepSY"/>
    <property type="match status" value="1"/>
</dbReference>
<protein>
    <submittedName>
        <fullName evidence="13">M4 family metallopeptidase</fullName>
    </submittedName>
</protein>
<dbReference type="Proteomes" id="UP001493487">
    <property type="component" value="Unassembled WGS sequence"/>
</dbReference>
<keyword evidence="4" id="KW-0479">Metal-binding</keyword>
<evidence type="ECO:0000256" key="11">
    <source>
        <dbReference type="SAM" id="Phobius"/>
    </source>
</evidence>
<evidence type="ECO:0000313" key="13">
    <source>
        <dbReference type="EMBL" id="MEQ4486331.1"/>
    </source>
</evidence>
<keyword evidence="9" id="KW-0865">Zymogen</keyword>
<dbReference type="InterPro" id="IPR015919">
    <property type="entry name" value="Cadherin-like_sf"/>
</dbReference>
<evidence type="ECO:0000256" key="10">
    <source>
        <dbReference type="SAM" id="MobiDB-lite"/>
    </source>
</evidence>
<evidence type="ECO:0000256" key="5">
    <source>
        <dbReference type="ARBA" id="ARBA00022729"/>
    </source>
</evidence>
<keyword evidence="11" id="KW-1133">Transmembrane helix</keyword>
<feature type="compositionally biased region" description="Polar residues" evidence="10">
    <location>
        <begin position="1221"/>
        <end position="1230"/>
    </location>
</feature>
<dbReference type="Gene3D" id="2.60.40.10">
    <property type="entry name" value="Immunoglobulins"/>
    <property type="match status" value="4"/>
</dbReference>
<evidence type="ECO:0000259" key="12">
    <source>
        <dbReference type="PROSITE" id="PS51272"/>
    </source>
</evidence>
<evidence type="ECO:0000256" key="4">
    <source>
        <dbReference type="ARBA" id="ARBA00022723"/>
    </source>
</evidence>
<evidence type="ECO:0000256" key="6">
    <source>
        <dbReference type="ARBA" id="ARBA00022801"/>
    </source>
</evidence>
<dbReference type="InterPro" id="IPR001119">
    <property type="entry name" value="SLH_dom"/>
</dbReference>
<keyword evidence="3" id="KW-0645">Protease</keyword>
<feature type="domain" description="SLH" evidence="12">
    <location>
        <begin position="1433"/>
        <end position="1496"/>
    </location>
</feature>
<sequence>MLSINRRLGKKVIYGFLSIVIVVSTVFSSVAMANEITLTEDDLVTALPQQSMKGILSAPLTSDQAVDQYLSANKSMLGFNNPNEQLELQSKTIDTAGQAHYLYLLQHDGIPVYGKYMRVHLNKGKRISEIRNEMTSEPLPLMPKSTTPSRSPEEAIQLLQANLEEQLGVNIQLETVIGDDHITPAPTASLIIYPFQGKSYLAYETKLNFIDPIPGNWVAYVDAQTGKILDKYSQSEHAVNPTTHNGSGHGGVTRELQVLLDTVTGKYSMEDISRGMYQTHLGEIVTVDANTPSIPINTTATVFSDNDAVDAHFYSGVVYEYYLDKFNRNSIDDKGMDIVSLVNYTNGGNNIGYDNAFWNGSVMVYGNGKGTANGGSNCFSCALDVVGHEMTHGVIERTANLEYRHQSGALNESFADIFGALIQMDFENTNNDWQIGEATGKVIRDLSNPSAYGQPATMNNFAYLSRNPVSGDSGGVHINSSIPSRAAYLTAAGIDLLGLDGKEILGQLSYDVLVNRLTPTSDFEDARDAFVSAGEDQYGANSPVVQKVKEAWAAVGLPYGQKYDITSFAIGGVESTWIDKNSMEVYVSVLPGTNIGNIQPVIQVSPGAVLGQDVTDNFSDGIKKYTVSSQGTTVEWYVIIAEGLPSLKYTWSWPTSYSNDAFFEVNDDNGTITNEISVSFNDIFNANPGDDLLDSGKILISPVPEGLVAHTLLANRHKLLIFFYGQAKHHSNQDDIHNLSIRFTDNAFVNYYEYQVANYYLENLRIDFKHSLKLTSISNTTATLEWLMASNATKIEILQSTDNGLSWSPAMTSTPIQPGNMTATVTNLTQGQIYYFKLVITGGEDAGESVHVVEYASSTNNKTPKVENPIQDQPATIGGADISIPLATVFTDPEGDNMTYTATSNAQDVATASLSESSLKVHPVGAGIATITVTVHDGHGHYVKNNFIVTVRDPLNRAPTVTNPIAAQSANVGGANVLVPLNGVFSDADGDILSYSVSSSATNVAAAQISGRRVVIQPLSMGNAYVSVMANDGHGHYETNTFVVTVSSTNRAPIVSNPISSKTATVGGLDVSVPLSGVFTDQDADPLTYTATSNATSIATVSVAGSTLTVHPISNGTASITVTADDGHGHTMNTTFTVTVSLASSGGGSGGTPPVDPPVGGGGGTPPVNPPAGGGGGPPPVGPPPAGGPPVVPPVIPSAASELKLDDNGVTLGKGSLKSEPGSTDNGTPTTIYKVDEKALGQAIEKLADSKQKSINIDLGSNTGPVEVKIPVASLANASKQAPNSIVSVKTDNASYDLPLSVLKLEGLASNLGTSADKMQLNISLHPLAGTASDQLKKAAESKGVTVIGMPIEYIVTVEANGKKQELNNFGNTYISRTITLTGVVTNEGLTAVLYDPVSGEMTFVPAVFEVIDGKTIVTIKRNGNSIYTIIENKKSFADIPKNFWASADIELLASKSIMKGVTASEFKPNGIVTRAEMASLLTRALGLSPDKKAAAFSDVKPDDWFAGAVGAAAKAHIMDGFSNHTFKPQQTITREQMCMMIQNALKFVDKEKQISKEKQKQILSPFMDNGTISSDAQASVASVVEAGIMKGYSADKFAPTQTITRAQAAAIIKRMLLNINFID</sequence>
<dbReference type="InterPro" id="IPR013856">
    <property type="entry name" value="Peptidase_M4_domain"/>
</dbReference>
<evidence type="ECO:0000256" key="8">
    <source>
        <dbReference type="ARBA" id="ARBA00023049"/>
    </source>
</evidence>
<gene>
    <name evidence="13" type="ORF">QJS35_28505</name>
</gene>
<dbReference type="SUPFAM" id="SSF49265">
    <property type="entry name" value="Fibronectin type III"/>
    <property type="match status" value="1"/>
</dbReference>
<dbReference type="InterPro" id="IPR025711">
    <property type="entry name" value="PepSY"/>
</dbReference>
<keyword evidence="6" id="KW-0378">Hydrolase</keyword>
<proteinExistence type="inferred from homology"/>
<dbReference type="SMART" id="SM00635">
    <property type="entry name" value="BID_2"/>
    <property type="match status" value="2"/>
</dbReference>
<dbReference type="InterPro" id="IPR001570">
    <property type="entry name" value="Peptidase_M4_C_domain"/>
</dbReference>
<evidence type="ECO:0000313" key="14">
    <source>
        <dbReference type="Proteomes" id="UP001493487"/>
    </source>
</evidence>
<dbReference type="PRINTS" id="PR00730">
    <property type="entry name" value="THERMOLYSIN"/>
</dbReference>
<evidence type="ECO:0000256" key="2">
    <source>
        <dbReference type="ARBA" id="ARBA00009388"/>
    </source>
</evidence>
<dbReference type="InterPro" id="IPR050728">
    <property type="entry name" value="Zinc_Metalloprotease_M4"/>
</dbReference>
<dbReference type="InterPro" id="IPR013783">
    <property type="entry name" value="Ig-like_fold"/>
</dbReference>
<dbReference type="Pfam" id="PF02868">
    <property type="entry name" value="Peptidase_M4_C"/>
    <property type="match status" value="1"/>
</dbReference>
<dbReference type="PANTHER" id="PTHR33794">
    <property type="entry name" value="BACILLOLYSIN"/>
    <property type="match status" value="1"/>
</dbReference>
<accession>A0ABV1L240</accession>
<dbReference type="Gene3D" id="3.10.450.490">
    <property type="match status" value="1"/>
</dbReference>
<feature type="transmembrane region" description="Helical" evidence="11">
    <location>
        <begin position="12"/>
        <end position="33"/>
    </location>
</feature>
<dbReference type="Gene3D" id="3.10.170.10">
    <property type="match status" value="1"/>
</dbReference>
<dbReference type="PROSITE" id="PS51272">
    <property type="entry name" value="SLH"/>
    <property type="match status" value="3"/>
</dbReference>
<dbReference type="InterPro" id="IPR003343">
    <property type="entry name" value="Big_2"/>
</dbReference>
<feature type="domain" description="SLH" evidence="12">
    <location>
        <begin position="1564"/>
        <end position="1624"/>
    </location>
</feature>
<dbReference type="EMBL" id="JASKHM010000020">
    <property type="protein sequence ID" value="MEQ4486331.1"/>
    <property type="molecule type" value="Genomic_DNA"/>
</dbReference>
<feature type="compositionally biased region" description="Pro residues" evidence="10">
    <location>
        <begin position="1177"/>
        <end position="1196"/>
    </location>
</feature>
<comment type="cofactor">
    <cofactor evidence="1">
        <name>Zn(2+)</name>
        <dbReference type="ChEBI" id="CHEBI:29105"/>
    </cofactor>
</comment>